<feature type="domain" description="PucR C-terminal helix-turn-helix" evidence="2">
    <location>
        <begin position="449"/>
        <end position="505"/>
    </location>
</feature>
<evidence type="ECO:0000259" key="1">
    <source>
        <dbReference type="Pfam" id="PF07905"/>
    </source>
</evidence>
<dbReference type="InterPro" id="IPR042070">
    <property type="entry name" value="PucR_C-HTH_sf"/>
</dbReference>
<gene>
    <name evidence="3" type="ORF">FHX37_1079</name>
</gene>
<reference evidence="3 4" key="1">
    <citation type="submission" date="2019-06" db="EMBL/GenBank/DDBJ databases">
        <title>Sequencing the genomes of 1000 actinobacteria strains.</title>
        <authorList>
            <person name="Klenk H.-P."/>
        </authorList>
    </citation>
    <scope>NUCLEOTIDE SEQUENCE [LARGE SCALE GENOMIC DNA]</scope>
    <source>
        <strain evidence="3 4">DSM 45015</strain>
    </source>
</reference>
<dbReference type="Proteomes" id="UP000317422">
    <property type="component" value="Unassembled WGS sequence"/>
</dbReference>
<accession>A0A543NH55</accession>
<sequence length="519" mass="55734">MVPLTVGDLARQPGLQIRVVAGGAGLENEVRWAHVAELSDPVPWLRGGELVLTVGLGVGSSAEEQREYVRRLVAAGCCGLGFALDTWISHIPPVVQETAEAHGFPLLYVEGETPFVALVEAVAEHYARERLHEQQRVLSAQDAMARAALRVGSAGVLRELATATDSDAVLLDAGGMVRETASGGEREWHATVRAAVAPSSPRPRGMTLLEDGEATVLLQSLGVSGTALGWLALRSLPPLSAHTRMLANHASSLLAVGLQGDRTARRERHHERERPLALLLDGNSATRLEPDATRLIPLPAPPVEVVFYPVSHPEETRDSAADTLQDVLGDTRAADRVAMCALPDGLVVVLPGSGNARPRFGERLLTALSATPSAPSSAGACDAHGARELRNAVQRARRAAAHERGYHHVADTEAWPLLLRALDPESAAEFRTVVLGRLREHDERNGTNLVTSLRCLLEHDGNIEGAARVLGVHRNTLRARLHTAERISGRSFSGQHRMELWLALLLDQSAEPESPIESS</sequence>
<protein>
    <submittedName>
        <fullName evidence="3">Purine catabolism regulator</fullName>
    </submittedName>
</protein>
<dbReference type="SUPFAM" id="SSF46689">
    <property type="entry name" value="Homeodomain-like"/>
    <property type="match status" value="1"/>
</dbReference>
<feature type="domain" description="Purine catabolism PurC-like" evidence="1">
    <location>
        <begin position="9"/>
        <end position="124"/>
    </location>
</feature>
<keyword evidence="4" id="KW-1185">Reference proteome</keyword>
<dbReference type="PANTHER" id="PTHR33744">
    <property type="entry name" value="CARBOHYDRATE DIACID REGULATOR"/>
    <property type="match status" value="1"/>
</dbReference>
<dbReference type="InterPro" id="IPR012914">
    <property type="entry name" value="PucR_dom"/>
</dbReference>
<dbReference type="EMBL" id="VFQC01000001">
    <property type="protein sequence ID" value="TQN31185.1"/>
    <property type="molecule type" value="Genomic_DNA"/>
</dbReference>
<dbReference type="Gene3D" id="1.10.10.2840">
    <property type="entry name" value="PucR C-terminal helix-turn-helix domain"/>
    <property type="match status" value="1"/>
</dbReference>
<dbReference type="InterPro" id="IPR051448">
    <property type="entry name" value="CdaR-like_regulators"/>
</dbReference>
<dbReference type="Pfam" id="PF13556">
    <property type="entry name" value="HTH_30"/>
    <property type="match status" value="1"/>
</dbReference>
<organism evidence="3 4">
    <name type="scientific">Haloactinospora alba</name>
    <dbReference type="NCBI Taxonomy" id="405555"/>
    <lineage>
        <taxon>Bacteria</taxon>
        <taxon>Bacillati</taxon>
        <taxon>Actinomycetota</taxon>
        <taxon>Actinomycetes</taxon>
        <taxon>Streptosporangiales</taxon>
        <taxon>Nocardiopsidaceae</taxon>
        <taxon>Haloactinospora</taxon>
    </lineage>
</organism>
<evidence type="ECO:0000313" key="3">
    <source>
        <dbReference type="EMBL" id="TQN31185.1"/>
    </source>
</evidence>
<dbReference type="AlphaFoldDB" id="A0A543NH55"/>
<dbReference type="Pfam" id="PF07905">
    <property type="entry name" value="PucR"/>
    <property type="match status" value="1"/>
</dbReference>
<name>A0A543NH55_9ACTN</name>
<comment type="caution">
    <text evidence="3">The sequence shown here is derived from an EMBL/GenBank/DDBJ whole genome shotgun (WGS) entry which is preliminary data.</text>
</comment>
<evidence type="ECO:0000259" key="2">
    <source>
        <dbReference type="Pfam" id="PF13556"/>
    </source>
</evidence>
<proteinExistence type="predicted"/>
<dbReference type="InterPro" id="IPR009057">
    <property type="entry name" value="Homeodomain-like_sf"/>
</dbReference>
<evidence type="ECO:0000313" key="4">
    <source>
        <dbReference type="Proteomes" id="UP000317422"/>
    </source>
</evidence>
<dbReference type="InterPro" id="IPR025736">
    <property type="entry name" value="PucR_C-HTH_dom"/>
</dbReference>